<dbReference type="Proteomes" id="UP001419268">
    <property type="component" value="Unassembled WGS sequence"/>
</dbReference>
<keyword evidence="2" id="KW-1185">Reference proteome</keyword>
<comment type="caution">
    <text evidence="1">The sequence shown here is derived from an EMBL/GenBank/DDBJ whole genome shotgun (WGS) entry which is preliminary data.</text>
</comment>
<protein>
    <submittedName>
        <fullName evidence="1">Uncharacterized protein</fullName>
    </submittedName>
</protein>
<dbReference type="AlphaFoldDB" id="A0AAP0F5G6"/>
<organism evidence="1 2">
    <name type="scientific">Stephania cephalantha</name>
    <dbReference type="NCBI Taxonomy" id="152367"/>
    <lineage>
        <taxon>Eukaryota</taxon>
        <taxon>Viridiplantae</taxon>
        <taxon>Streptophyta</taxon>
        <taxon>Embryophyta</taxon>
        <taxon>Tracheophyta</taxon>
        <taxon>Spermatophyta</taxon>
        <taxon>Magnoliopsida</taxon>
        <taxon>Ranunculales</taxon>
        <taxon>Menispermaceae</taxon>
        <taxon>Menispermoideae</taxon>
        <taxon>Cissampelideae</taxon>
        <taxon>Stephania</taxon>
    </lineage>
</organism>
<dbReference type="InterPro" id="IPR023213">
    <property type="entry name" value="CAT-like_dom_sf"/>
</dbReference>
<evidence type="ECO:0000313" key="1">
    <source>
        <dbReference type="EMBL" id="KAK9104225.1"/>
    </source>
</evidence>
<proteinExistence type="predicted"/>
<gene>
    <name evidence="1" type="ORF">Scep_021069</name>
</gene>
<reference evidence="1 2" key="1">
    <citation type="submission" date="2024-01" db="EMBL/GenBank/DDBJ databases">
        <title>Genome assemblies of Stephania.</title>
        <authorList>
            <person name="Yang L."/>
        </authorList>
    </citation>
    <scope>NUCLEOTIDE SEQUENCE [LARGE SCALE GENOMIC DNA]</scope>
    <source>
        <strain evidence="1">JXDWG</strain>
        <tissue evidence="1">Leaf</tissue>
    </source>
</reference>
<evidence type="ECO:0000313" key="2">
    <source>
        <dbReference type="Proteomes" id="UP001419268"/>
    </source>
</evidence>
<dbReference type="Gene3D" id="3.30.559.10">
    <property type="entry name" value="Chloramphenicol acetyltransferase-like domain"/>
    <property type="match status" value="1"/>
</dbReference>
<dbReference type="EMBL" id="JBBNAG010000009">
    <property type="protein sequence ID" value="KAK9104225.1"/>
    <property type="molecule type" value="Genomic_DNA"/>
</dbReference>
<name>A0AAP0F5G6_9MAGN</name>
<sequence>MAVAAFLWTIFAAMDGGRKKGNNNNSSSPRHCMISVPVYVRGKVASLEEHTMGNAAATPLTKPMAPPIDLSAMPELVEAMRDVVRRVDEGGLVKRRDGGELVKMMEAYIEQTRHMIVKGNWGCMRHQVGSSHSMMLILGGGGLVGLES</sequence>
<accession>A0AAP0F5G6</accession>